<dbReference type="EMBL" id="CM042010">
    <property type="protein sequence ID" value="KAI3778276.1"/>
    <property type="molecule type" value="Genomic_DNA"/>
</dbReference>
<sequence>MEESESRLMSPTRYLYVMPLPFHVKLKAPVLVLAFLASEKARIDACPFSFDGRGGMIVGFHGYVGKHISAIGIYVMHKSLALYRNSTFADISQHQLFLTGLPRKAVPWGVFEGKLWDDGVFSNIKQVRVHVKNSVNVICAVQFEYVKKDSTSILSQMHGGACEDDKIEVVILVGRDEYLTGISGFYGPIEGYNGLKGITSVAFYSNKKMYGPYGKEGGEGCVYFTSTASPGKLLVSMVGKVTF</sequence>
<protein>
    <submittedName>
        <fullName evidence="1">Uncharacterized protein</fullName>
    </submittedName>
</protein>
<accession>A0ACB9G5B1</accession>
<keyword evidence="2" id="KW-1185">Reference proteome</keyword>
<organism evidence="1 2">
    <name type="scientific">Cichorium intybus</name>
    <name type="common">Chicory</name>
    <dbReference type="NCBI Taxonomy" id="13427"/>
    <lineage>
        <taxon>Eukaryota</taxon>
        <taxon>Viridiplantae</taxon>
        <taxon>Streptophyta</taxon>
        <taxon>Embryophyta</taxon>
        <taxon>Tracheophyta</taxon>
        <taxon>Spermatophyta</taxon>
        <taxon>Magnoliopsida</taxon>
        <taxon>eudicotyledons</taxon>
        <taxon>Gunneridae</taxon>
        <taxon>Pentapetalae</taxon>
        <taxon>asterids</taxon>
        <taxon>campanulids</taxon>
        <taxon>Asterales</taxon>
        <taxon>Asteraceae</taxon>
        <taxon>Cichorioideae</taxon>
        <taxon>Cichorieae</taxon>
        <taxon>Cichoriinae</taxon>
        <taxon>Cichorium</taxon>
    </lineage>
</organism>
<evidence type="ECO:0000313" key="2">
    <source>
        <dbReference type="Proteomes" id="UP001055811"/>
    </source>
</evidence>
<evidence type="ECO:0000313" key="1">
    <source>
        <dbReference type="EMBL" id="KAI3778276.1"/>
    </source>
</evidence>
<comment type="caution">
    <text evidence="1">The sequence shown here is derived from an EMBL/GenBank/DDBJ whole genome shotgun (WGS) entry which is preliminary data.</text>
</comment>
<name>A0ACB9G5B1_CICIN</name>
<dbReference type="Proteomes" id="UP001055811">
    <property type="component" value="Linkage Group LG02"/>
</dbReference>
<reference evidence="1 2" key="2">
    <citation type="journal article" date="2022" name="Mol. Ecol. Resour.">
        <title>The genomes of chicory, endive, great burdock and yacon provide insights into Asteraceae paleo-polyploidization history and plant inulin production.</title>
        <authorList>
            <person name="Fan W."/>
            <person name="Wang S."/>
            <person name="Wang H."/>
            <person name="Wang A."/>
            <person name="Jiang F."/>
            <person name="Liu H."/>
            <person name="Zhao H."/>
            <person name="Xu D."/>
            <person name="Zhang Y."/>
        </authorList>
    </citation>
    <scope>NUCLEOTIDE SEQUENCE [LARGE SCALE GENOMIC DNA]</scope>
    <source>
        <strain evidence="2">cv. Punajuju</strain>
        <tissue evidence="1">Leaves</tissue>
    </source>
</reference>
<reference evidence="2" key="1">
    <citation type="journal article" date="2022" name="Mol. Ecol. Resour.">
        <title>The genomes of chicory, endive, great burdock and yacon provide insights into Asteraceae palaeo-polyploidization history and plant inulin production.</title>
        <authorList>
            <person name="Fan W."/>
            <person name="Wang S."/>
            <person name="Wang H."/>
            <person name="Wang A."/>
            <person name="Jiang F."/>
            <person name="Liu H."/>
            <person name="Zhao H."/>
            <person name="Xu D."/>
            <person name="Zhang Y."/>
        </authorList>
    </citation>
    <scope>NUCLEOTIDE SEQUENCE [LARGE SCALE GENOMIC DNA]</scope>
    <source>
        <strain evidence="2">cv. Punajuju</strain>
    </source>
</reference>
<proteinExistence type="predicted"/>
<gene>
    <name evidence="1" type="ORF">L2E82_07455</name>
</gene>